<dbReference type="EMBL" id="KV878338">
    <property type="protein sequence ID" value="OJJ48906.1"/>
    <property type="molecule type" value="Genomic_DNA"/>
</dbReference>
<evidence type="ECO:0000313" key="1">
    <source>
        <dbReference type="EMBL" id="OJJ48906.1"/>
    </source>
</evidence>
<dbReference type="GeneID" id="34610012"/>
<sequence>MHAVDSGTGAKRGTSCPLQLKVRRRSIATEDLRILDTEQNRKSLGKGSTAYIGCLKTEEKEITTLVVNDRTRRVHPIVAVRVLRIFIITKGQKVCAEDPLHCPHYYDSSTPLSRVSVLAATGPLCPAPFLSSLFLWLVCVEDPLSYCRSMPESVVNYGQLALIMVMIRIMD</sequence>
<dbReference type="RefSeq" id="XP_022583416.1">
    <property type="nucleotide sequence ID" value="XM_022723547.1"/>
</dbReference>
<reference evidence="2" key="1">
    <citation type="journal article" date="2017" name="Genome Biol.">
        <title>Comparative genomics reveals high biological diversity and specific adaptations in the industrially and medically important fungal genus Aspergillus.</title>
        <authorList>
            <person name="de Vries R.P."/>
            <person name="Riley R."/>
            <person name="Wiebenga A."/>
            <person name="Aguilar-Osorio G."/>
            <person name="Amillis S."/>
            <person name="Uchima C.A."/>
            <person name="Anderluh G."/>
            <person name="Asadollahi M."/>
            <person name="Askin M."/>
            <person name="Barry K."/>
            <person name="Battaglia E."/>
            <person name="Bayram O."/>
            <person name="Benocci T."/>
            <person name="Braus-Stromeyer S.A."/>
            <person name="Caldana C."/>
            <person name="Canovas D."/>
            <person name="Cerqueira G.C."/>
            <person name="Chen F."/>
            <person name="Chen W."/>
            <person name="Choi C."/>
            <person name="Clum A."/>
            <person name="Dos Santos R.A."/>
            <person name="Damasio A.R."/>
            <person name="Diallinas G."/>
            <person name="Emri T."/>
            <person name="Fekete E."/>
            <person name="Flipphi M."/>
            <person name="Freyberg S."/>
            <person name="Gallo A."/>
            <person name="Gournas C."/>
            <person name="Habgood R."/>
            <person name="Hainaut M."/>
            <person name="Harispe M.L."/>
            <person name="Henrissat B."/>
            <person name="Hilden K.S."/>
            <person name="Hope R."/>
            <person name="Hossain A."/>
            <person name="Karabika E."/>
            <person name="Karaffa L."/>
            <person name="Karanyi Z."/>
            <person name="Krasevec N."/>
            <person name="Kuo A."/>
            <person name="Kusch H."/>
            <person name="LaButti K."/>
            <person name="Lagendijk E.L."/>
            <person name="Lapidus A."/>
            <person name="Levasseur A."/>
            <person name="Lindquist E."/>
            <person name="Lipzen A."/>
            <person name="Logrieco A.F."/>
            <person name="MacCabe A."/>
            <person name="Maekelae M.R."/>
            <person name="Malavazi I."/>
            <person name="Melin P."/>
            <person name="Meyer V."/>
            <person name="Mielnichuk N."/>
            <person name="Miskei M."/>
            <person name="Molnar A.P."/>
            <person name="Mule G."/>
            <person name="Ngan C.Y."/>
            <person name="Orejas M."/>
            <person name="Orosz E."/>
            <person name="Ouedraogo J.P."/>
            <person name="Overkamp K.M."/>
            <person name="Park H.-S."/>
            <person name="Perrone G."/>
            <person name="Piumi F."/>
            <person name="Punt P.J."/>
            <person name="Ram A.F."/>
            <person name="Ramon A."/>
            <person name="Rauscher S."/>
            <person name="Record E."/>
            <person name="Riano-Pachon D.M."/>
            <person name="Robert V."/>
            <person name="Roehrig J."/>
            <person name="Ruller R."/>
            <person name="Salamov A."/>
            <person name="Salih N.S."/>
            <person name="Samson R.A."/>
            <person name="Sandor E."/>
            <person name="Sanguinetti M."/>
            <person name="Schuetze T."/>
            <person name="Sepcic K."/>
            <person name="Shelest E."/>
            <person name="Sherlock G."/>
            <person name="Sophianopoulou V."/>
            <person name="Squina F.M."/>
            <person name="Sun H."/>
            <person name="Susca A."/>
            <person name="Todd R.B."/>
            <person name="Tsang A."/>
            <person name="Unkles S.E."/>
            <person name="van de Wiele N."/>
            <person name="van Rossen-Uffink D."/>
            <person name="Oliveira J.V."/>
            <person name="Vesth T.C."/>
            <person name="Visser J."/>
            <person name="Yu J.-H."/>
            <person name="Zhou M."/>
            <person name="Andersen M.R."/>
            <person name="Archer D.B."/>
            <person name="Baker S.E."/>
            <person name="Benoit I."/>
            <person name="Brakhage A.A."/>
            <person name="Braus G.H."/>
            <person name="Fischer R."/>
            <person name="Frisvad J.C."/>
            <person name="Goldman G.H."/>
            <person name="Houbraken J."/>
            <person name="Oakley B."/>
            <person name="Pocsi I."/>
            <person name="Scazzocchio C."/>
            <person name="Seiboth B."/>
            <person name="vanKuyk P.A."/>
            <person name="Wortman J."/>
            <person name="Dyer P.S."/>
            <person name="Grigoriev I.V."/>
        </authorList>
    </citation>
    <scope>NUCLEOTIDE SEQUENCE [LARGE SCALE GENOMIC DNA]</scope>
    <source>
        <strain evidence="2">CBS 506.65</strain>
    </source>
</reference>
<organism evidence="1 2">
    <name type="scientific">Penicilliopsis zonata CBS 506.65</name>
    <dbReference type="NCBI Taxonomy" id="1073090"/>
    <lineage>
        <taxon>Eukaryota</taxon>
        <taxon>Fungi</taxon>
        <taxon>Dikarya</taxon>
        <taxon>Ascomycota</taxon>
        <taxon>Pezizomycotina</taxon>
        <taxon>Eurotiomycetes</taxon>
        <taxon>Eurotiomycetidae</taxon>
        <taxon>Eurotiales</taxon>
        <taxon>Aspergillaceae</taxon>
        <taxon>Penicilliopsis</taxon>
    </lineage>
</organism>
<keyword evidence="2" id="KW-1185">Reference proteome</keyword>
<protein>
    <submittedName>
        <fullName evidence="1">Uncharacterized protein</fullName>
    </submittedName>
</protein>
<dbReference type="VEuPathDB" id="FungiDB:ASPZODRAFT_1344981"/>
<accession>A0A1L9SP55</accession>
<proteinExistence type="predicted"/>
<dbReference type="AlphaFoldDB" id="A0A1L9SP55"/>
<gene>
    <name evidence="1" type="ORF">ASPZODRAFT_1344981</name>
</gene>
<name>A0A1L9SP55_9EURO</name>
<dbReference type="Proteomes" id="UP000184188">
    <property type="component" value="Unassembled WGS sequence"/>
</dbReference>
<evidence type="ECO:0000313" key="2">
    <source>
        <dbReference type="Proteomes" id="UP000184188"/>
    </source>
</evidence>